<dbReference type="Pfam" id="PF10604">
    <property type="entry name" value="Polyketide_cyc2"/>
    <property type="match status" value="1"/>
</dbReference>
<gene>
    <name evidence="2" type="ORF">TNO010_120039</name>
</gene>
<feature type="transmembrane region" description="Helical" evidence="1">
    <location>
        <begin position="7"/>
        <end position="28"/>
    </location>
</feature>
<dbReference type="EMBL" id="OENE01000004">
    <property type="protein sequence ID" value="SOS58237.1"/>
    <property type="molecule type" value="Genomic_DNA"/>
</dbReference>
<evidence type="ECO:0000313" key="3">
    <source>
        <dbReference type="Proteomes" id="UP000490060"/>
    </source>
</evidence>
<evidence type="ECO:0000313" key="2">
    <source>
        <dbReference type="EMBL" id="SOS58237.1"/>
    </source>
</evidence>
<dbReference type="Proteomes" id="UP000490060">
    <property type="component" value="Unassembled WGS sequence"/>
</dbReference>
<keyword evidence="1" id="KW-1133">Transmembrane helix</keyword>
<dbReference type="GeneID" id="86818427"/>
<proteinExistence type="predicted"/>
<reference evidence="2 3" key="1">
    <citation type="submission" date="2017-11" db="EMBL/GenBank/DDBJ databases">
        <authorList>
            <person name="Duchaud E."/>
        </authorList>
    </citation>
    <scope>NUCLEOTIDE SEQUENCE [LARGE SCALE GENOMIC DNA]</scope>
    <source>
        <strain evidence="2 3">TNO010</strain>
    </source>
</reference>
<keyword evidence="1" id="KW-0472">Membrane</keyword>
<dbReference type="InterPro" id="IPR023393">
    <property type="entry name" value="START-like_dom_sf"/>
</dbReference>
<keyword evidence="1" id="KW-0812">Transmembrane</keyword>
<organism evidence="2 3">
    <name type="scientific">Tenacibaculum finnmarkense genomovar ulcerans</name>
    <dbReference type="NCBI Taxonomy" id="2781388"/>
    <lineage>
        <taxon>Bacteria</taxon>
        <taxon>Pseudomonadati</taxon>
        <taxon>Bacteroidota</taxon>
        <taxon>Flavobacteriia</taxon>
        <taxon>Flavobacteriales</taxon>
        <taxon>Flavobacteriaceae</taxon>
        <taxon>Tenacibaculum</taxon>
        <taxon>Tenacibaculum finnmarkense</taxon>
    </lineage>
</organism>
<name>A0A2I2LDC4_9FLAO</name>
<dbReference type="AlphaFoldDB" id="A0A2I2LDC4"/>
<sequence length="170" mass="19453">MKSIKIILGIVSALVLVFFLTGIIITQVEYSTEIEVNKPVATVFENFKNVDQLKKWLPDVKSIEPKQEKPGVLGSTYNVIVENNGQEVKMVQRISDYIENEKITFEFHSNQMVKTTEYNFIANGNTTKIVQNSSVNSKSYMTACLYPYFKGTFKKISLQSLKKCKEYVEK</sequence>
<evidence type="ECO:0000256" key="1">
    <source>
        <dbReference type="SAM" id="Phobius"/>
    </source>
</evidence>
<evidence type="ECO:0008006" key="4">
    <source>
        <dbReference type="Google" id="ProtNLM"/>
    </source>
</evidence>
<dbReference type="RefSeq" id="WP_172504792.1">
    <property type="nucleotide sequence ID" value="NZ_JAFMUH010000002.1"/>
</dbReference>
<accession>A0A2I2LDC4</accession>
<protein>
    <recommendedName>
        <fullName evidence="4">1,4-dihydroxy-2-naphthoate prenyltransferase</fullName>
    </recommendedName>
</protein>
<dbReference type="Gene3D" id="3.30.530.20">
    <property type="match status" value="1"/>
</dbReference>
<dbReference type="SUPFAM" id="SSF55961">
    <property type="entry name" value="Bet v1-like"/>
    <property type="match status" value="1"/>
</dbReference>
<dbReference type="InterPro" id="IPR019587">
    <property type="entry name" value="Polyketide_cyclase/dehydratase"/>
</dbReference>